<dbReference type="Proteomes" id="UP000051276">
    <property type="component" value="Unassembled WGS sequence"/>
</dbReference>
<proteinExistence type="predicted"/>
<keyword evidence="1" id="KW-0472">Membrane</keyword>
<feature type="non-terminal residue" evidence="2">
    <location>
        <position position="60"/>
    </location>
</feature>
<gene>
    <name evidence="2" type="ORF">Ga0076813_14641</name>
</gene>
<keyword evidence="1" id="KW-1133">Transmembrane helix</keyword>
<evidence type="ECO:0000313" key="2">
    <source>
        <dbReference type="EMBL" id="KRT59016.1"/>
    </source>
</evidence>
<keyword evidence="1" id="KW-0812">Transmembrane</keyword>
<protein>
    <submittedName>
        <fullName evidence="2">Sodium/hydrogen exchanger family protein</fullName>
    </submittedName>
</protein>
<dbReference type="Gene3D" id="1.20.1530.20">
    <property type="match status" value="1"/>
</dbReference>
<evidence type="ECO:0000256" key="1">
    <source>
        <dbReference type="SAM" id="Phobius"/>
    </source>
</evidence>
<feature type="transmembrane region" description="Helical" evidence="1">
    <location>
        <begin position="31"/>
        <end position="49"/>
    </location>
</feature>
<dbReference type="InterPro" id="IPR038770">
    <property type="entry name" value="Na+/solute_symporter_sf"/>
</dbReference>
<feature type="transmembrane region" description="Helical" evidence="1">
    <location>
        <begin position="6"/>
        <end position="24"/>
    </location>
</feature>
<comment type="caution">
    <text evidence="2">The sequence shown here is derived from an EMBL/GenBank/DDBJ whole genome shotgun (WGS) entry which is preliminary data.</text>
</comment>
<sequence length="60" mass="6404">MDHSPLNDVLVLLACSVGAVAIFRRFHLPPILGYLMVGVLTGSHALGWVPDGEAIHLLAE</sequence>
<dbReference type="AlphaFoldDB" id="A0A0T5Z834"/>
<name>A0A0T5Z834_9GAMM</name>
<dbReference type="RefSeq" id="WP_158294783.1">
    <property type="nucleotide sequence ID" value="NZ_KQ556958.1"/>
</dbReference>
<organism evidence="2 3">
    <name type="scientific">endosymbiont of Ridgeia piscesae</name>
    <dbReference type="NCBI Taxonomy" id="54398"/>
    <lineage>
        <taxon>Bacteria</taxon>
        <taxon>Pseudomonadati</taxon>
        <taxon>Pseudomonadota</taxon>
        <taxon>Gammaproteobacteria</taxon>
        <taxon>sulfur-oxidizing symbionts</taxon>
    </lineage>
</organism>
<evidence type="ECO:0000313" key="3">
    <source>
        <dbReference type="Proteomes" id="UP000051276"/>
    </source>
</evidence>
<reference evidence="2 3" key="1">
    <citation type="submission" date="2015-11" db="EMBL/GenBank/DDBJ databases">
        <title>The genome of Candidatus Endoriftia persephone in Ridgeia piscesae and population structure of the North Eastern Pacific vestimentiferan symbionts.</title>
        <authorList>
            <person name="Perez M."/>
            <person name="Juniper K.S."/>
        </authorList>
    </citation>
    <scope>NUCLEOTIDE SEQUENCE [LARGE SCALE GENOMIC DNA]</scope>
    <source>
        <strain evidence="2">Ind10</strain>
    </source>
</reference>
<dbReference type="EMBL" id="LMXI01000230">
    <property type="protein sequence ID" value="KRT59016.1"/>
    <property type="molecule type" value="Genomic_DNA"/>
</dbReference>
<accession>A0A0T5Z834</accession>